<dbReference type="EMBL" id="AP018694">
    <property type="protein sequence ID" value="BBE16537.1"/>
    <property type="molecule type" value="Genomic_DNA"/>
</dbReference>
<protein>
    <submittedName>
        <fullName evidence="3">4-hydroxybenzoyl-CoA thioesterase family active site</fullName>
    </submittedName>
</protein>
<dbReference type="InterPro" id="IPR029069">
    <property type="entry name" value="HotDog_dom_sf"/>
</dbReference>
<dbReference type="PANTHER" id="PTHR31793">
    <property type="entry name" value="4-HYDROXYBENZOYL-COA THIOESTERASE FAMILY MEMBER"/>
    <property type="match status" value="1"/>
</dbReference>
<dbReference type="KEGG" id="anf:AQPE_0677"/>
<dbReference type="GO" id="GO:0047617">
    <property type="term" value="F:fatty acyl-CoA hydrolase activity"/>
    <property type="evidence" value="ECO:0007669"/>
    <property type="project" value="TreeGrafter"/>
</dbReference>
<evidence type="ECO:0000256" key="2">
    <source>
        <dbReference type="ARBA" id="ARBA00022801"/>
    </source>
</evidence>
<dbReference type="AlphaFoldDB" id="A0A5K7S4V7"/>
<name>A0A5K7S4V7_9BACT</name>
<dbReference type="Proteomes" id="UP001193389">
    <property type="component" value="Chromosome"/>
</dbReference>
<dbReference type="RefSeq" id="WP_318349603.1">
    <property type="nucleotide sequence ID" value="NZ_AP018694.1"/>
</dbReference>
<keyword evidence="2" id="KW-0378">Hydrolase</keyword>
<sequence>MIVTETKVRVYYEDTDQMGVVYYGNYPRYYEIGRTEMIRDLGFTYKQMEEMNIMLPARSLKINYLKSAYYDDLLTIRTIIDTIPKVKFPIKTEIYNEVGELINSGEVVLVFFNSLTNKPFAAPKFFIDKLTQIFNEKR</sequence>
<dbReference type="SUPFAM" id="SSF54637">
    <property type="entry name" value="Thioesterase/thiol ester dehydrase-isomerase"/>
    <property type="match status" value="1"/>
</dbReference>
<dbReference type="Gene3D" id="3.10.129.10">
    <property type="entry name" value="Hotdog Thioesterase"/>
    <property type="match status" value="1"/>
</dbReference>
<comment type="similarity">
    <text evidence="1">Belongs to the 4-hydroxybenzoyl-CoA thioesterase family.</text>
</comment>
<evidence type="ECO:0000313" key="4">
    <source>
        <dbReference type="Proteomes" id="UP001193389"/>
    </source>
</evidence>
<dbReference type="CDD" id="cd00586">
    <property type="entry name" value="4HBT"/>
    <property type="match status" value="1"/>
</dbReference>
<dbReference type="PANTHER" id="PTHR31793:SF27">
    <property type="entry name" value="NOVEL THIOESTERASE SUPERFAMILY DOMAIN AND SAPOSIN A-TYPE DOMAIN CONTAINING PROTEIN (0610012H03RIK)"/>
    <property type="match status" value="1"/>
</dbReference>
<dbReference type="Pfam" id="PF13279">
    <property type="entry name" value="4HBT_2"/>
    <property type="match status" value="1"/>
</dbReference>
<keyword evidence="4" id="KW-1185">Reference proteome</keyword>
<dbReference type="PIRSF" id="PIRSF003230">
    <property type="entry name" value="YbgC"/>
    <property type="match status" value="1"/>
</dbReference>
<evidence type="ECO:0000256" key="1">
    <source>
        <dbReference type="ARBA" id="ARBA00005953"/>
    </source>
</evidence>
<reference evidence="3" key="1">
    <citation type="journal article" date="2020" name="Int. J. Syst. Evol. Microbiol.">
        <title>Aquipluma nitroreducens gen. nov. sp. nov., a novel facultatively anaerobic bacterium isolated from a freshwater lake.</title>
        <authorList>
            <person name="Watanabe M."/>
            <person name="Kojima H."/>
            <person name="Fukui M."/>
        </authorList>
    </citation>
    <scope>NUCLEOTIDE SEQUENCE</scope>
    <source>
        <strain evidence="3">MeG22</strain>
    </source>
</reference>
<dbReference type="NCBIfam" id="TIGR00051">
    <property type="entry name" value="YbgC/FadM family acyl-CoA thioesterase"/>
    <property type="match status" value="1"/>
</dbReference>
<dbReference type="InterPro" id="IPR006684">
    <property type="entry name" value="YbgC/YbaW"/>
</dbReference>
<proteinExistence type="inferred from homology"/>
<accession>A0A5K7S4V7</accession>
<gene>
    <name evidence="3" type="ORF">AQPE_0677</name>
</gene>
<organism evidence="3 4">
    <name type="scientific">Aquipluma nitroreducens</name>
    <dbReference type="NCBI Taxonomy" id="2010828"/>
    <lineage>
        <taxon>Bacteria</taxon>
        <taxon>Pseudomonadati</taxon>
        <taxon>Bacteroidota</taxon>
        <taxon>Bacteroidia</taxon>
        <taxon>Marinilabiliales</taxon>
        <taxon>Prolixibacteraceae</taxon>
        <taxon>Aquipluma</taxon>
    </lineage>
</organism>
<dbReference type="InterPro" id="IPR050563">
    <property type="entry name" value="4-hydroxybenzoyl-CoA_TE"/>
</dbReference>
<evidence type="ECO:0000313" key="3">
    <source>
        <dbReference type="EMBL" id="BBE16537.1"/>
    </source>
</evidence>